<accession>A0AAN7CR67</accession>
<sequence length="328" mass="36965">MTSYSSSPSPSLSFLICTTCGTQYPTTDRTSLTTCFICDDPRQYVPSVPGGRPTFTTLEALQRDPSVKNEFHPLSLPSCGNDDRFVSVVTTPKFGIGQRAVLVRTTTGSGKRVNILWDCLSYIDDETIETLRRRWGGLHAVVISHPHYYSSHLEWADRFDCPVYLAAEDERWLARRDDGKQVFLREVETSIVVDGENTGVKVIKLGGHFPGSLVLLYDGRLLTADTVMMTPSGRSNWTVDALGRPRERPKGVNTFSFMWSIPNMIPLSADELVRMWQIIKDYDYKSAHGPFLGWDIEGEDLKARMLESMQIQVRAMGYAQHPFLQLSL</sequence>
<reference evidence="2" key="2">
    <citation type="submission" date="2023-05" db="EMBL/GenBank/DDBJ databases">
        <authorList>
            <consortium name="Lawrence Berkeley National Laboratory"/>
            <person name="Steindorff A."/>
            <person name="Hensen N."/>
            <person name="Bonometti L."/>
            <person name="Westerberg I."/>
            <person name="Brannstrom I.O."/>
            <person name="Guillou S."/>
            <person name="Cros-Aarteil S."/>
            <person name="Calhoun S."/>
            <person name="Haridas S."/>
            <person name="Kuo A."/>
            <person name="Mondo S."/>
            <person name="Pangilinan J."/>
            <person name="Riley R."/>
            <person name="Labutti K."/>
            <person name="Andreopoulos B."/>
            <person name="Lipzen A."/>
            <person name="Chen C."/>
            <person name="Yanf M."/>
            <person name="Daum C."/>
            <person name="Ng V."/>
            <person name="Clum A."/>
            <person name="Ohm R."/>
            <person name="Martin F."/>
            <person name="Silar P."/>
            <person name="Natvig D."/>
            <person name="Lalanne C."/>
            <person name="Gautier V."/>
            <person name="Ament-Velasquez S.L."/>
            <person name="Kruys A."/>
            <person name="Hutchinson M.I."/>
            <person name="Powell A.J."/>
            <person name="Barry K."/>
            <person name="Miller A.N."/>
            <person name="Grigoriev I.V."/>
            <person name="Debuchy R."/>
            <person name="Gladieux P."/>
            <person name="Thoren M.H."/>
            <person name="Johannesson H."/>
        </authorList>
    </citation>
    <scope>NUCLEOTIDE SEQUENCE</scope>
    <source>
        <strain evidence="2">CBS 359.72</strain>
    </source>
</reference>
<keyword evidence="3" id="KW-1185">Reference proteome</keyword>
<dbReference type="SUPFAM" id="SSF56281">
    <property type="entry name" value="Metallo-hydrolase/oxidoreductase"/>
    <property type="match status" value="1"/>
</dbReference>
<dbReference type="Proteomes" id="UP001303647">
    <property type="component" value="Unassembled WGS sequence"/>
</dbReference>
<dbReference type="Gene3D" id="3.60.15.10">
    <property type="entry name" value="Ribonuclease Z/Hydroxyacylglutathione hydrolase-like"/>
    <property type="match status" value="1"/>
</dbReference>
<comment type="caution">
    <text evidence="2">The sequence shown here is derived from an EMBL/GenBank/DDBJ whole genome shotgun (WGS) entry which is preliminary data.</text>
</comment>
<dbReference type="SMART" id="SM00849">
    <property type="entry name" value="Lactamase_B"/>
    <property type="match status" value="1"/>
</dbReference>
<name>A0AAN7CR67_9PEZI</name>
<evidence type="ECO:0000259" key="1">
    <source>
        <dbReference type="SMART" id="SM00849"/>
    </source>
</evidence>
<feature type="domain" description="Metallo-beta-lactamase" evidence="1">
    <location>
        <begin position="97"/>
        <end position="288"/>
    </location>
</feature>
<dbReference type="InterPro" id="IPR036866">
    <property type="entry name" value="RibonucZ/Hydroxyglut_hydro"/>
</dbReference>
<dbReference type="Pfam" id="PF00753">
    <property type="entry name" value="Lactamase_B"/>
    <property type="match status" value="1"/>
</dbReference>
<evidence type="ECO:0000313" key="3">
    <source>
        <dbReference type="Proteomes" id="UP001303647"/>
    </source>
</evidence>
<reference evidence="2" key="1">
    <citation type="journal article" date="2023" name="Mol. Phylogenet. Evol.">
        <title>Genome-scale phylogeny and comparative genomics of the fungal order Sordariales.</title>
        <authorList>
            <person name="Hensen N."/>
            <person name="Bonometti L."/>
            <person name="Westerberg I."/>
            <person name="Brannstrom I.O."/>
            <person name="Guillou S."/>
            <person name="Cros-Aarteil S."/>
            <person name="Calhoun S."/>
            <person name="Haridas S."/>
            <person name="Kuo A."/>
            <person name="Mondo S."/>
            <person name="Pangilinan J."/>
            <person name="Riley R."/>
            <person name="LaButti K."/>
            <person name="Andreopoulos B."/>
            <person name="Lipzen A."/>
            <person name="Chen C."/>
            <person name="Yan M."/>
            <person name="Daum C."/>
            <person name="Ng V."/>
            <person name="Clum A."/>
            <person name="Steindorff A."/>
            <person name="Ohm R.A."/>
            <person name="Martin F."/>
            <person name="Silar P."/>
            <person name="Natvig D.O."/>
            <person name="Lalanne C."/>
            <person name="Gautier V."/>
            <person name="Ament-Velasquez S.L."/>
            <person name="Kruys A."/>
            <person name="Hutchinson M.I."/>
            <person name="Powell A.J."/>
            <person name="Barry K."/>
            <person name="Miller A.N."/>
            <person name="Grigoriev I.V."/>
            <person name="Debuchy R."/>
            <person name="Gladieux P."/>
            <person name="Hiltunen Thoren M."/>
            <person name="Johannesson H."/>
        </authorList>
    </citation>
    <scope>NUCLEOTIDE SEQUENCE</scope>
    <source>
        <strain evidence="2">CBS 359.72</strain>
    </source>
</reference>
<dbReference type="EMBL" id="MU857687">
    <property type="protein sequence ID" value="KAK4245907.1"/>
    <property type="molecule type" value="Genomic_DNA"/>
</dbReference>
<dbReference type="PANTHER" id="PTHR36839:SF1">
    <property type="entry name" value="METALLO-BETA-LACTAMASE FAMILY PROTEIN (AFU_ORTHOLOGUE AFUA_5G12770)"/>
    <property type="match status" value="1"/>
</dbReference>
<dbReference type="AlphaFoldDB" id="A0AAN7CR67"/>
<organism evidence="2 3">
    <name type="scientific">Corynascus novoguineensis</name>
    <dbReference type="NCBI Taxonomy" id="1126955"/>
    <lineage>
        <taxon>Eukaryota</taxon>
        <taxon>Fungi</taxon>
        <taxon>Dikarya</taxon>
        <taxon>Ascomycota</taxon>
        <taxon>Pezizomycotina</taxon>
        <taxon>Sordariomycetes</taxon>
        <taxon>Sordariomycetidae</taxon>
        <taxon>Sordariales</taxon>
        <taxon>Chaetomiaceae</taxon>
        <taxon>Corynascus</taxon>
    </lineage>
</organism>
<gene>
    <name evidence="2" type="ORF">C7999DRAFT_33685</name>
</gene>
<protein>
    <submittedName>
        <fullName evidence="2">Beta-lactamase-like protein</fullName>
    </submittedName>
</protein>
<dbReference type="PANTHER" id="PTHR36839">
    <property type="entry name" value="METALLO-BETA-LACTAMASE FAMILY PROTEIN (AFU_ORTHOLOGUE AFUA_5G12770)"/>
    <property type="match status" value="1"/>
</dbReference>
<proteinExistence type="predicted"/>
<evidence type="ECO:0000313" key="2">
    <source>
        <dbReference type="EMBL" id="KAK4245907.1"/>
    </source>
</evidence>
<dbReference type="InterPro" id="IPR001279">
    <property type="entry name" value="Metallo-B-lactamas"/>
</dbReference>